<evidence type="ECO:0000313" key="2">
    <source>
        <dbReference type="EMBL" id="KKL59726.1"/>
    </source>
</evidence>
<dbReference type="InterPro" id="IPR024775">
    <property type="entry name" value="DinB-like"/>
</dbReference>
<dbReference type="Pfam" id="PF12867">
    <property type="entry name" value="DinB_2"/>
    <property type="match status" value="1"/>
</dbReference>
<comment type="caution">
    <text evidence="2">The sequence shown here is derived from an EMBL/GenBank/DDBJ whole genome shotgun (WGS) entry which is preliminary data.</text>
</comment>
<protein>
    <recommendedName>
        <fullName evidence="1">DinB-like domain-containing protein</fullName>
    </recommendedName>
</protein>
<dbReference type="AlphaFoldDB" id="A0A0F9E0U6"/>
<feature type="non-terminal residue" evidence="2">
    <location>
        <position position="1"/>
    </location>
</feature>
<reference evidence="2" key="1">
    <citation type="journal article" date="2015" name="Nature">
        <title>Complex archaea that bridge the gap between prokaryotes and eukaryotes.</title>
        <authorList>
            <person name="Spang A."/>
            <person name="Saw J.H."/>
            <person name="Jorgensen S.L."/>
            <person name="Zaremba-Niedzwiedzka K."/>
            <person name="Martijn J."/>
            <person name="Lind A.E."/>
            <person name="van Eijk R."/>
            <person name="Schleper C."/>
            <person name="Guy L."/>
            <person name="Ettema T.J."/>
        </authorList>
    </citation>
    <scope>NUCLEOTIDE SEQUENCE</scope>
</reference>
<feature type="domain" description="DinB-like" evidence="1">
    <location>
        <begin position="7"/>
        <end position="66"/>
    </location>
</feature>
<name>A0A0F9E0U6_9ZZZZ</name>
<sequence length="77" mass="9330">VKQRTGKSLSFYLDQLNKVRKQIITRITKMNQDDRERIVGQEKQKYTIEWILYHLNHHEAQHHGQISILNRLFNENS</sequence>
<gene>
    <name evidence="2" type="ORF">LCGC14_2212430</name>
</gene>
<dbReference type="InterPro" id="IPR034660">
    <property type="entry name" value="DinB/YfiT-like"/>
</dbReference>
<dbReference type="Gene3D" id="1.20.120.450">
    <property type="entry name" value="dinb family like domain"/>
    <property type="match status" value="1"/>
</dbReference>
<proteinExistence type="predicted"/>
<dbReference type="SUPFAM" id="SSF109854">
    <property type="entry name" value="DinB/YfiT-like putative metalloenzymes"/>
    <property type="match status" value="1"/>
</dbReference>
<dbReference type="EMBL" id="LAZR01029389">
    <property type="protein sequence ID" value="KKL59726.1"/>
    <property type="molecule type" value="Genomic_DNA"/>
</dbReference>
<evidence type="ECO:0000259" key="1">
    <source>
        <dbReference type="Pfam" id="PF12867"/>
    </source>
</evidence>
<accession>A0A0F9E0U6</accession>
<organism evidence="2">
    <name type="scientific">marine sediment metagenome</name>
    <dbReference type="NCBI Taxonomy" id="412755"/>
    <lineage>
        <taxon>unclassified sequences</taxon>
        <taxon>metagenomes</taxon>
        <taxon>ecological metagenomes</taxon>
    </lineage>
</organism>